<dbReference type="InterPro" id="IPR043472">
    <property type="entry name" value="Macro_dom-like"/>
</dbReference>
<evidence type="ECO:0000256" key="2">
    <source>
        <dbReference type="ARBA" id="ARBA00022676"/>
    </source>
</evidence>
<dbReference type="SUPFAM" id="SSF52949">
    <property type="entry name" value="Macro domain-like"/>
    <property type="match status" value="1"/>
</dbReference>
<feature type="compositionally biased region" description="Basic and acidic residues" evidence="7">
    <location>
        <begin position="586"/>
        <end position="603"/>
    </location>
</feature>
<dbReference type="InterPro" id="IPR002589">
    <property type="entry name" value="Macro_dom"/>
</dbReference>
<keyword evidence="3" id="KW-0808">Transferase</keyword>
<dbReference type="PANTHER" id="PTHR14453:SF102">
    <property type="entry name" value="PROTEIN MONO-ADP-RIBOSYLTRANSFERASE PARP14-LIKE"/>
    <property type="match status" value="1"/>
</dbReference>
<dbReference type="PANTHER" id="PTHR14453">
    <property type="entry name" value="PARP/ZINC FINGER CCCH TYPE DOMAIN CONTAINING PROTEIN"/>
    <property type="match status" value="1"/>
</dbReference>
<protein>
    <recommendedName>
        <fullName evidence="12">Poly [ADP-ribose] polymerase 14-like</fullName>
    </recommendedName>
</protein>
<accession>A0ABN8M2F5</accession>
<dbReference type="InterPro" id="IPR052056">
    <property type="entry name" value="Mono-ARTD/PARP"/>
</dbReference>
<evidence type="ECO:0000313" key="11">
    <source>
        <dbReference type="Proteomes" id="UP001159427"/>
    </source>
</evidence>
<dbReference type="Proteomes" id="UP001159427">
    <property type="component" value="Unassembled WGS sequence"/>
</dbReference>
<dbReference type="Gene3D" id="3.40.220.10">
    <property type="entry name" value="Leucine Aminopeptidase, subunit E, domain 1"/>
    <property type="match status" value="1"/>
</dbReference>
<dbReference type="InterPro" id="IPR012677">
    <property type="entry name" value="Nucleotide-bd_a/b_plait_sf"/>
</dbReference>
<evidence type="ECO:0000256" key="1">
    <source>
        <dbReference type="ARBA" id="ARBA00004123"/>
    </source>
</evidence>
<feature type="domain" description="RRM" evidence="8">
    <location>
        <begin position="18"/>
        <end position="92"/>
    </location>
</feature>
<evidence type="ECO:0000313" key="10">
    <source>
        <dbReference type="EMBL" id="CAH3022628.1"/>
    </source>
</evidence>
<sequence>MACSRLSRGKISKDDILKSIVVSNIPPGTKEEALVIHFQQRKHGGGDVSSISFTANGNSAIVTFEDAETVEAVLKTEHRIEGGVLNIGQYQEKKTVGDEVFSKVTATLDPNELNVSPHEVAQLLDKIKAKIGTGMSFEYKERYFLIHGSLRVINDCQLLLQKYLMPNENISDKLGNCSLNVEDVSAGNERAINKTMTSNTSDGENAGVIIATPVYDVAEEKDLYTGKIDTEETEGVAHPLISDIQTFNTDPLAVSFIRQFYTKQVQDISKDCLVSFDIVNSDTQVTLKPTQDCDPVRYNDACSKFVMVLNSASQGMTSWELDLKGKDKEVAVSLIQYLSSEFPVVLSQLQENGPFVVYGDTASVEQVKLSLEERVHEQTVGGDVLFESQQMALPGPGSVSIVTYSYRTEGGVNISLRYGDITSENVDAIVNPANEFLQHIAGLAGSIVKKGGPDIQSESDELIKRLGRPLSLGEAVHTKAGNLPCKYVIHAVGPEWEKQSKKKTINRLHTACVESLKLASKLCLSSIALPAISSGLFGVPIDLCASSMLNGVEQYLEQLKKTKLQKKEDAEKADVKGTKAEKKKTGKETMKKASEQKTGGVKEQEGTTLVDIRFVLIDADVMDVFEKECVKRLSEKQTNPSSDDESL</sequence>
<dbReference type="InterPro" id="IPR000504">
    <property type="entry name" value="RRM_dom"/>
</dbReference>
<evidence type="ECO:0000256" key="3">
    <source>
        <dbReference type="ARBA" id="ARBA00022679"/>
    </source>
</evidence>
<keyword evidence="6" id="KW-0694">RNA-binding</keyword>
<feature type="region of interest" description="Disordered" evidence="7">
    <location>
        <begin position="567"/>
        <end position="603"/>
    </location>
</feature>
<evidence type="ECO:0000259" key="9">
    <source>
        <dbReference type="PROSITE" id="PS51154"/>
    </source>
</evidence>
<organism evidence="10 11">
    <name type="scientific">Porites evermanni</name>
    <dbReference type="NCBI Taxonomy" id="104178"/>
    <lineage>
        <taxon>Eukaryota</taxon>
        <taxon>Metazoa</taxon>
        <taxon>Cnidaria</taxon>
        <taxon>Anthozoa</taxon>
        <taxon>Hexacorallia</taxon>
        <taxon>Scleractinia</taxon>
        <taxon>Fungiina</taxon>
        <taxon>Poritidae</taxon>
        <taxon>Porites</taxon>
    </lineage>
</organism>
<dbReference type="PROSITE" id="PS51154">
    <property type="entry name" value="MACRO"/>
    <property type="match status" value="1"/>
</dbReference>
<dbReference type="Pfam" id="PF23085">
    <property type="entry name" value="RRM_PARP14_3"/>
    <property type="match status" value="1"/>
</dbReference>
<dbReference type="SMART" id="SM00360">
    <property type="entry name" value="RRM"/>
    <property type="match status" value="1"/>
</dbReference>
<dbReference type="SMART" id="SM00506">
    <property type="entry name" value="A1pp"/>
    <property type="match status" value="1"/>
</dbReference>
<gene>
    <name evidence="10" type="ORF">PEVE_00016223</name>
</gene>
<evidence type="ECO:0000256" key="5">
    <source>
        <dbReference type="ARBA" id="ARBA00023242"/>
    </source>
</evidence>
<dbReference type="CDD" id="cd02907">
    <property type="entry name" value="Macro_Af1521_BAL-like"/>
    <property type="match status" value="1"/>
</dbReference>
<evidence type="ECO:0000256" key="6">
    <source>
        <dbReference type="PROSITE-ProRule" id="PRU00176"/>
    </source>
</evidence>
<proteinExistence type="predicted"/>
<dbReference type="SUPFAM" id="SSF54928">
    <property type="entry name" value="RNA-binding domain, RBD"/>
    <property type="match status" value="1"/>
</dbReference>
<evidence type="ECO:0008006" key="12">
    <source>
        <dbReference type="Google" id="ProtNLM"/>
    </source>
</evidence>
<dbReference type="Gene3D" id="3.30.70.330">
    <property type="match status" value="1"/>
</dbReference>
<reference evidence="10 11" key="1">
    <citation type="submission" date="2022-05" db="EMBL/GenBank/DDBJ databases">
        <authorList>
            <consortium name="Genoscope - CEA"/>
            <person name="William W."/>
        </authorList>
    </citation>
    <scope>NUCLEOTIDE SEQUENCE [LARGE SCALE GENOMIC DNA]</scope>
</reference>
<keyword evidence="2" id="KW-0328">Glycosyltransferase</keyword>
<evidence type="ECO:0000259" key="8">
    <source>
        <dbReference type="PROSITE" id="PS50102"/>
    </source>
</evidence>
<evidence type="ECO:0000256" key="4">
    <source>
        <dbReference type="ARBA" id="ARBA00023027"/>
    </source>
</evidence>
<dbReference type="Pfam" id="PF01661">
    <property type="entry name" value="Macro"/>
    <property type="match status" value="1"/>
</dbReference>
<comment type="subcellular location">
    <subcellularLocation>
        <location evidence="1">Nucleus</location>
    </subcellularLocation>
</comment>
<keyword evidence="11" id="KW-1185">Reference proteome</keyword>
<dbReference type="InterPro" id="IPR035979">
    <property type="entry name" value="RBD_domain_sf"/>
</dbReference>
<dbReference type="EMBL" id="CALNXI010000227">
    <property type="protein sequence ID" value="CAH3022628.1"/>
    <property type="molecule type" value="Genomic_DNA"/>
</dbReference>
<name>A0ABN8M2F5_9CNID</name>
<comment type="caution">
    <text evidence="10">The sequence shown here is derived from an EMBL/GenBank/DDBJ whole genome shotgun (WGS) entry which is preliminary data.</text>
</comment>
<keyword evidence="4" id="KW-0520">NAD</keyword>
<feature type="compositionally biased region" description="Basic and acidic residues" evidence="7">
    <location>
        <begin position="567"/>
        <end position="580"/>
    </location>
</feature>
<evidence type="ECO:0000256" key="7">
    <source>
        <dbReference type="SAM" id="MobiDB-lite"/>
    </source>
</evidence>
<dbReference type="PROSITE" id="PS50102">
    <property type="entry name" value="RRM"/>
    <property type="match status" value="1"/>
</dbReference>
<keyword evidence="5" id="KW-0539">Nucleus</keyword>
<feature type="domain" description="Macro" evidence="9">
    <location>
        <begin position="401"/>
        <end position="633"/>
    </location>
</feature>